<sequence length="88" mass="9822">MRLYVVDLDHATGIRSDWGEGAIYQPPTRRLLLDWSTIALAKMDNLAGMGWRLRLSNSHRSPVLISDDNLSPDEVTQQLACELLPCGS</sequence>
<accession>A0ABW9VT87</accession>
<protein>
    <submittedName>
        <fullName evidence="1">Uncharacterized protein</fullName>
    </submittedName>
</protein>
<dbReference type="RefSeq" id="WP_161053447.1">
    <property type="nucleotide sequence ID" value="NZ_WWCT01000001.1"/>
</dbReference>
<keyword evidence="2" id="KW-1185">Reference proteome</keyword>
<dbReference type="EMBL" id="WWCT01000001">
    <property type="protein sequence ID" value="MYN24839.1"/>
    <property type="molecule type" value="Genomic_DNA"/>
</dbReference>
<organism evidence="1 2">
    <name type="scientific">Duganella levis</name>
    <dbReference type="NCBI Taxonomy" id="2692169"/>
    <lineage>
        <taxon>Bacteria</taxon>
        <taxon>Pseudomonadati</taxon>
        <taxon>Pseudomonadota</taxon>
        <taxon>Betaproteobacteria</taxon>
        <taxon>Burkholderiales</taxon>
        <taxon>Oxalobacteraceae</taxon>
        <taxon>Telluria group</taxon>
        <taxon>Duganella</taxon>
    </lineage>
</organism>
<dbReference type="Proteomes" id="UP000642144">
    <property type="component" value="Unassembled WGS sequence"/>
</dbReference>
<comment type="caution">
    <text evidence="1">The sequence shown here is derived from an EMBL/GenBank/DDBJ whole genome shotgun (WGS) entry which is preliminary data.</text>
</comment>
<evidence type="ECO:0000313" key="2">
    <source>
        <dbReference type="Proteomes" id="UP000642144"/>
    </source>
</evidence>
<reference evidence="1 2" key="1">
    <citation type="submission" date="2019-12" db="EMBL/GenBank/DDBJ databases">
        <title>Novel species isolated from a subtropical stream in China.</title>
        <authorList>
            <person name="Lu H."/>
        </authorList>
    </citation>
    <scope>NUCLEOTIDE SEQUENCE [LARGE SCALE GENOMIC DNA]</scope>
    <source>
        <strain evidence="1 2">CY42W</strain>
    </source>
</reference>
<name>A0ABW9VT87_9BURK</name>
<evidence type="ECO:0000313" key="1">
    <source>
        <dbReference type="EMBL" id="MYN24839.1"/>
    </source>
</evidence>
<gene>
    <name evidence="1" type="ORF">GTP69_00270</name>
</gene>
<proteinExistence type="predicted"/>